<evidence type="ECO:0000256" key="7">
    <source>
        <dbReference type="SAM" id="Phobius"/>
    </source>
</evidence>
<evidence type="ECO:0000256" key="5">
    <source>
        <dbReference type="ARBA" id="ARBA00022989"/>
    </source>
</evidence>
<feature type="transmembrane region" description="Helical" evidence="7">
    <location>
        <begin position="401"/>
        <end position="422"/>
    </location>
</feature>
<feature type="transmembrane region" description="Helical" evidence="7">
    <location>
        <begin position="100"/>
        <end position="120"/>
    </location>
</feature>
<feature type="transmembrane region" description="Helical" evidence="7">
    <location>
        <begin position="352"/>
        <end position="381"/>
    </location>
</feature>
<evidence type="ECO:0000256" key="4">
    <source>
        <dbReference type="ARBA" id="ARBA00022692"/>
    </source>
</evidence>
<dbReference type="PANTHER" id="PTHR43044:SF2">
    <property type="entry name" value="POLYSULPHIDE REDUCTASE NRFD"/>
    <property type="match status" value="1"/>
</dbReference>
<keyword evidence="9" id="KW-1185">Reference proteome</keyword>
<feature type="transmembrane region" description="Helical" evidence="7">
    <location>
        <begin position="323"/>
        <end position="345"/>
    </location>
</feature>
<keyword evidence="3" id="KW-1003">Cell membrane</keyword>
<feature type="transmembrane region" description="Helical" evidence="7">
    <location>
        <begin position="29"/>
        <end position="46"/>
    </location>
</feature>
<evidence type="ECO:0000256" key="1">
    <source>
        <dbReference type="ARBA" id="ARBA00004651"/>
    </source>
</evidence>
<dbReference type="PANTHER" id="PTHR43044">
    <property type="match status" value="1"/>
</dbReference>
<evidence type="ECO:0000313" key="8">
    <source>
        <dbReference type="EMBL" id="MBV4357240.1"/>
    </source>
</evidence>
<dbReference type="GO" id="GO:0005886">
    <property type="term" value="C:plasma membrane"/>
    <property type="evidence" value="ECO:0007669"/>
    <property type="project" value="UniProtKB-SubCell"/>
</dbReference>
<accession>A0A9E2W2E5</accession>
<reference evidence="8" key="1">
    <citation type="submission" date="2021-06" db="EMBL/GenBank/DDBJ databases">
        <authorList>
            <person name="Huq M.A."/>
        </authorList>
    </citation>
    <scope>NUCLEOTIDE SEQUENCE</scope>
    <source>
        <strain evidence="8">MAH-26</strain>
    </source>
</reference>
<keyword evidence="6 7" id="KW-0472">Membrane</keyword>
<feature type="transmembrane region" description="Helical" evidence="7">
    <location>
        <begin position="66"/>
        <end position="88"/>
    </location>
</feature>
<comment type="caution">
    <text evidence="8">The sequence shown here is derived from an EMBL/GenBank/DDBJ whole genome shotgun (WGS) entry which is preliminary data.</text>
</comment>
<feature type="transmembrane region" description="Helical" evidence="7">
    <location>
        <begin position="241"/>
        <end position="264"/>
    </location>
</feature>
<name>A0A9E2W2E5_9BACT</name>
<protein>
    <submittedName>
        <fullName evidence="8">Polysulfide reductase NrfD</fullName>
    </submittedName>
</protein>
<dbReference type="RefSeq" id="WP_217790852.1">
    <property type="nucleotide sequence ID" value="NZ_JAHSPG010000003.1"/>
</dbReference>
<sequence length="450" mass="51082">MEPVKIKLDKSNQLLTDLMPKKFNASGKLWVGLLLVIVVIGFFAYIRQLQKGLVVTDMRDFTSWGIYISNFVFFVAISLVGSLVSAILKLANVKWRTPLVRISEIIAVAAIFFAAIIIIVDMGRPERFWHLFAFGRIQSPILWDVIVITTYLVVSSLLLYIPLLPDIAICRDLTPASSKFKKWFYTFLALNWRGTAQQYTLIHKCINVLAVLVVPLALGIHTVTSWLFATTYRAGWDSSNFGPYFVAGAFQAGCAGVIAVTYVLRNHYSLKKYITTKHFDNMAKLLVLLSLVYLYFNINEYLVPGYKMKTVDGEHLKSLFTGHYAPLFWSVQIFGMIVPIVVMLFKKGRAPLPVFIVSLMVVVGAWFKRFLIVVPTLLHPFIPIQNVPASWHTYMPTWEEWAITAASLAGALLVITFFVRLFPIISIWEMTEEQQTPQTDEQTNLYEAKA</sequence>
<proteinExistence type="inferred from homology"/>
<dbReference type="Pfam" id="PF03916">
    <property type="entry name" value="NrfD"/>
    <property type="match status" value="1"/>
</dbReference>
<comment type="subcellular location">
    <subcellularLocation>
        <location evidence="1">Cell membrane</location>
        <topology evidence="1">Multi-pass membrane protein</topology>
    </subcellularLocation>
</comment>
<feature type="transmembrane region" description="Helical" evidence="7">
    <location>
        <begin position="285"/>
        <end position="303"/>
    </location>
</feature>
<dbReference type="Proteomes" id="UP000812270">
    <property type="component" value="Unassembled WGS sequence"/>
</dbReference>
<comment type="similarity">
    <text evidence="2">Belongs to the NrfD family.</text>
</comment>
<gene>
    <name evidence="8" type="primary">nrfD</name>
    <name evidence="8" type="ORF">KTO63_08795</name>
</gene>
<dbReference type="EMBL" id="JAHSPG010000003">
    <property type="protein sequence ID" value="MBV4357240.1"/>
    <property type="molecule type" value="Genomic_DNA"/>
</dbReference>
<keyword evidence="4 7" id="KW-0812">Transmembrane</keyword>
<evidence type="ECO:0000313" key="9">
    <source>
        <dbReference type="Proteomes" id="UP000812270"/>
    </source>
</evidence>
<feature type="transmembrane region" description="Helical" evidence="7">
    <location>
        <begin position="140"/>
        <end position="161"/>
    </location>
</feature>
<evidence type="ECO:0000256" key="3">
    <source>
        <dbReference type="ARBA" id="ARBA00022475"/>
    </source>
</evidence>
<organism evidence="8 9">
    <name type="scientific">Pinibacter aurantiacus</name>
    <dbReference type="NCBI Taxonomy" id="2851599"/>
    <lineage>
        <taxon>Bacteria</taxon>
        <taxon>Pseudomonadati</taxon>
        <taxon>Bacteroidota</taxon>
        <taxon>Chitinophagia</taxon>
        <taxon>Chitinophagales</taxon>
        <taxon>Chitinophagaceae</taxon>
        <taxon>Pinibacter</taxon>
    </lineage>
</organism>
<keyword evidence="5 7" id="KW-1133">Transmembrane helix</keyword>
<dbReference type="AlphaFoldDB" id="A0A9E2W2E5"/>
<feature type="transmembrane region" description="Helical" evidence="7">
    <location>
        <begin position="208"/>
        <end position="229"/>
    </location>
</feature>
<evidence type="ECO:0000256" key="2">
    <source>
        <dbReference type="ARBA" id="ARBA00008929"/>
    </source>
</evidence>
<evidence type="ECO:0000256" key="6">
    <source>
        <dbReference type="ARBA" id="ARBA00023136"/>
    </source>
</evidence>
<dbReference type="InterPro" id="IPR005614">
    <property type="entry name" value="NrfD-like"/>
</dbReference>